<organism evidence="1 2">
    <name type="scientific">Acipenser ruthenus</name>
    <name type="common">Sterlet sturgeon</name>
    <dbReference type="NCBI Taxonomy" id="7906"/>
    <lineage>
        <taxon>Eukaryota</taxon>
        <taxon>Metazoa</taxon>
        <taxon>Chordata</taxon>
        <taxon>Craniata</taxon>
        <taxon>Vertebrata</taxon>
        <taxon>Euteleostomi</taxon>
        <taxon>Actinopterygii</taxon>
        <taxon>Chondrostei</taxon>
        <taxon>Acipenseriformes</taxon>
        <taxon>Acipenseridae</taxon>
        <taxon>Acipenser</taxon>
    </lineage>
</organism>
<accession>A0A444UDA6</accession>
<evidence type="ECO:0000313" key="1">
    <source>
        <dbReference type="EMBL" id="RXM33088.1"/>
    </source>
</evidence>
<proteinExistence type="predicted"/>
<keyword evidence="2" id="KW-1185">Reference proteome</keyword>
<dbReference type="Proteomes" id="UP000289886">
    <property type="component" value="Unassembled WGS sequence"/>
</dbReference>
<gene>
    <name evidence="1" type="ORF">EOD39_5736</name>
</gene>
<evidence type="ECO:0000313" key="2">
    <source>
        <dbReference type="Proteomes" id="UP000289886"/>
    </source>
</evidence>
<comment type="caution">
    <text evidence="1">The sequence shown here is derived from an EMBL/GenBank/DDBJ whole genome shotgun (WGS) entry which is preliminary data.</text>
</comment>
<protein>
    <submittedName>
        <fullName evidence="1">Uncharacterized protein</fullName>
    </submittedName>
</protein>
<dbReference type="AlphaFoldDB" id="A0A444UDA6"/>
<name>A0A444UDA6_ACIRT</name>
<sequence>MAAPREGVEAAWLGCSIGNWSQLDWEYKSEDKPVKRKAVKGRVQDVVVELAAAKKEKEEALTSRDRAQATN</sequence>
<dbReference type="EMBL" id="SCEB01214805">
    <property type="protein sequence ID" value="RXM33088.1"/>
    <property type="molecule type" value="Genomic_DNA"/>
</dbReference>
<reference evidence="1 2" key="1">
    <citation type="submission" date="2019-01" db="EMBL/GenBank/DDBJ databases">
        <title>Draft Genome and Complete Hox-Cluster Characterization of the Sterlet Sturgeon (Acipenser ruthenus).</title>
        <authorList>
            <person name="Wei Q."/>
        </authorList>
    </citation>
    <scope>NUCLEOTIDE SEQUENCE [LARGE SCALE GENOMIC DNA]</scope>
    <source>
        <strain evidence="1">WHYD16114868_AA</strain>
        <tissue evidence="1">Blood</tissue>
    </source>
</reference>